<dbReference type="Proteomes" id="UP000571751">
    <property type="component" value="Unassembled WGS sequence"/>
</dbReference>
<dbReference type="KEGG" id="mmad:MMJJ_05870"/>
<evidence type="ECO:0000313" key="18">
    <source>
        <dbReference type="Proteomes" id="UP000536195"/>
    </source>
</evidence>
<dbReference type="GO" id="GO:0006412">
    <property type="term" value="P:translation"/>
    <property type="evidence" value="ECO:0007669"/>
    <property type="project" value="UniProtKB-UniRule"/>
</dbReference>
<evidence type="ECO:0000313" key="17">
    <source>
        <dbReference type="Proteomes" id="UP000522365"/>
    </source>
</evidence>
<reference evidence="8" key="2">
    <citation type="submission" date="2018-02" db="EMBL/GenBank/DDBJ databases">
        <title>Complete genome sequence of the Methanococcus maripaludis type strain JJ (DSM 2067), a model for selenoprotein synthesis in Archaea.</title>
        <authorList>
            <person name="Poehlein A."/>
            <person name="Heym D."/>
            <person name="Quitzke V."/>
            <person name="Fersch J."/>
            <person name="Daniel R."/>
            <person name="Rother M."/>
        </authorList>
    </citation>
    <scope>NUCLEOTIDE SEQUENCE [LARGE SCALE GENOMIC DNA]</scope>
    <source>
        <strain evidence="8">DSM 2067</strain>
    </source>
</reference>
<dbReference type="EMBL" id="JACDUM010000004">
    <property type="protein sequence ID" value="MBA2860924.1"/>
    <property type="molecule type" value="Genomic_DNA"/>
</dbReference>
<evidence type="ECO:0000313" key="8">
    <source>
        <dbReference type="EMBL" id="AVB76003.1"/>
    </source>
</evidence>
<dbReference type="EMBL" id="JACDUO010000002">
    <property type="protein sequence ID" value="MBA2864465.1"/>
    <property type="molecule type" value="Genomic_DNA"/>
</dbReference>
<evidence type="ECO:0000313" key="12">
    <source>
        <dbReference type="EMBL" id="MBA2864465.1"/>
    </source>
</evidence>
<evidence type="ECO:0000256" key="5">
    <source>
        <dbReference type="ARBA" id="ARBA00023274"/>
    </source>
</evidence>
<evidence type="ECO:0000313" key="16">
    <source>
        <dbReference type="Proteomes" id="UP000239462"/>
    </source>
</evidence>
<dbReference type="Pfam" id="PF01599">
    <property type="entry name" value="Ribosomal_S27"/>
    <property type="match status" value="1"/>
</dbReference>
<dbReference type="InterPro" id="IPR002906">
    <property type="entry name" value="Ribosomal_eS31"/>
</dbReference>
<sequence>MAAKKGAKTSTKKSDYYKVEGNAVERLKKACPKCGAGVFMAEHLNRFSCGKCGYMEYKKNEKTESEE</sequence>
<keyword evidence="2 6" id="KW-0863">Zinc-finger</keyword>
<comment type="similarity">
    <text evidence="6">Belongs to the eukaryotic ribosomal protein eS31 family.</text>
</comment>
<dbReference type="SUPFAM" id="SSF57829">
    <property type="entry name" value="Zn-binding ribosomal proteins"/>
    <property type="match status" value="1"/>
</dbReference>
<feature type="binding site" evidence="6">
    <location>
        <position position="52"/>
    </location>
    <ligand>
        <name>Zn(2+)</name>
        <dbReference type="ChEBI" id="CHEBI:29105"/>
    </ligand>
</feature>
<dbReference type="EMBL" id="JACHEC010000002">
    <property type="protein sequence ID" value="MBB6401626.1"/>
    <property type="molecule type" value="Genomic_DNA"/>
</dbReference>
<evidence type="ECO:0000313" key="22">
    <source>
        <dbReference type="Proteomes" id="UP000571751"/>
    </source>
</evidence>
<dbReference type="EMBL" id="JACDUP010000002">
    <property type="protein sequence ID" value="MBA2868969.1"/>
    <property type="molecule type" value="Genomic_DNA"/>
</dbReference>
<feature type="binding site" evidence="6">
    <location>
        <position position="49"/>
    </location>
    <ligand>
        <name>Zn(2+)</name>
        <dbReference type="ChEBI" id="CHEBI:29105"/>
    </ligand>
</feature>
<evidence type="ECO:0000313" key="23">
    <source>
        <dbReference type="Proteomes" id="UP000590564"/>
    </source>
</evidence>
<dbReference type="Proteomes" id="UP000563838">
    <property type="component" value="Unassembled WGS sequence"/>
</dbReference>
<organism evidence="8 16">
    <name type="scientific">Methanococcus maripaludis</name>
    <name type="common">Methanococcus deltae</name>
    <dbReference type="NCBI Taxonomy" id="39152"/>
    <lineage>
        <taxon>Archaea</taxon>
        <taxon>Methanobacteriati</taxon>
        <taxon>Methanobacteriota</taxon>
        <taxon>Methanomada group</taxon>
        <taxon>Methanococci</taxon>
        <taxon>Methanococcales</taxon>
        <taxon>Methanococcaceae</taxon>
        <taxon>Methanococcus</taxon>
    </lineage>
</organism>
<keyword evidence="1 6" id="KW-0479">Metal-binding</keyword>
<reference evidence="16" key="1">
    <citation type="journal article" date="2018" name="Genome Announc.">
        <title>Complete Genome Sequence of the Methanococcus maripaludis Type Strain JJ (DSM 2067), a Model for Selenoprotein Synthesis in Archaea.</title>
        <authorList>
            <person name="Poehlein A."/>
            <person name="Heym D."/>
            <person name="Quitzke V."/>
            <person name="Fersch J."/>
            <person name="Daniel R."/>
            <person name="Rother M."/>
        </authorList>
    </citation>
    <scope>NUCLEOTIDE SEQUENCE [LARGE SCALE GENOMIC DNA]</scope>
    <source>
        <strain evidence="16">DSM 2067</strain>
    </source>
</reference>
<dbReference type="Proteomes" id="UP000536195">
    <property type="component" value="Unassembled WGS sequence"/>
</dbReference>
<dbReference type="Proteomes" id="UP000568063">
    <property type="component" value="Unassembled WGS sequence"/>
</dbReference>
<dbReference type="GO" id="GO:0003735">
    <property type="term" value="F:structural constituent of ribosome"/>
    <property type="evidence" value="ECO:0007669"/>
    <property type="project" value="InterPro"/>
</dbReference>
<evidence type="ECO:0000256" key="3">
    <source>
        <dbReference type="ARBA" id="ARBA00022833"/>
    </source>
</evidence>
<accession>A0A2L1C9M4</accession>
<dbReference type="InterPro" id="IPR022845">
    <property type="entry name" value="Ribosomal_eS31_arc"/>
</dbReference>
<dbReference type="HAMAP" id="MF_00777">
    <property type="entry name" value="Ribosomal_eS31"/>
    <property type="match status" value="1"/>
</dbReference>
<dbReference type="SMART" id="SM01402">
    <property type="entry name" value="Ribosomal_S27"/>
    <property type="match status" value="1"/>
</dbReference>
<evidence type="ECO:0000256" key="1">
    <source>
        <dbReference type="ARBA" id="ARBA00022723"/>
    </source>
</evidence>
<dbReference type="Gene3D" id="6.20.50.180">
    <property type="match status" value="1"/>
</dbReference>
<dbReference type="RefSeq" id="WP_104837610.1">
    <property type="nucleotide sequence ID" value="NZ_CP026606.1"/>
</dbReference>
<evidence type="ECO:0000313" key="20">
    <source>
        <dbReference type="Proteomes" id="UP000567099"/>
    </source>
</evidence>
<keyword evidence="3 6" id="KW-0862">Zinc</keyword>
<name>A0A2L1C9M4_METMI</name>
<dbReference type="Proteomes" id="UP000522365">
    <property type="component" value="Unassembled WGS sequence"/>
</dbReference>
<dbReference type="EMBL" id="JACDUI010000002">
    <property type="protein sequence ID" value="MBA2840848.1"/>
    <property type="molecule type" value="Genomic_DNA"/>
</dbReference>
<comment type="cofactor">
    <cofactor evidence="6">
        <name>Zn(2+)</name>
        <dbReference type="ChEBI" id="CHEBI:29105"/>
    </cofactor>
    <text evidence="6">Binds 1 zinc ion per subunit.</text>
</comment>
<evidence type="ECO:0000259" key="7">
    <source>
        <dbReference type="SMART" id="SM01402"/>
    </source>
</evidence>
<evidence type="ECO:0000256" key="4">
    <source>
        <dbReference type="ARBA" id="ARBA00022980"/>
    </source>
</evidence>
<dbReference type="EMBL" id="JACDUK010000002">
    <property type="protein sequence ID" value="MBA2853023.1"/>
    <property type="molecule type" value="Genomic_DNA"/>
</dbReference>
<dbReference type="InterPro" id="IPR011332">
    <property type="entry name" value="Ribosomal_zn-bd"/>
</dbReference>
<keyword evidence="4 6" id="KW-0689">Ribosomal protein</keyword>
<dbReference type="EMBL" id="CP026606">
    <property type="protein sequence ID" value="AVB76003.1"/>
    <property type="molecule type" value="Genomic_DNA"/>
</dbReference>
<evidence type="ECO:0000313" key="14">
    <source>
        <dbReference type="EMBL" id="MBB6401626.1"/>
    </source>
</evidence>
<reference evidence="17 19" key="3">
    <citation type="submission" date="2020-07" db="EMBL/GenBank/DDBJ databases">
        <title>Genomic Encyclopedia of Type Strains, Phase IV (KMG-V): Genome sequencing to study the core and pangenomes of soil and plant-associated prokaryotes.</title>
        <authorList>
            <person name="Whitman W."/>
        </authorList>
    </citation>
    <scope>NUCLEOTIDE SEQUENCE [LARGE SCALE GENOMIC DNA]</scope>
    <source>
        <strain evidence="9 19">A4</strain>
        <strain evidence="14 18">C11</strain>
        <strain evidence="12 20">C13</strain>
        <strain evidence="13 22">C14</strain>
        <strain evidence="11 21">C9</strain>
        <strain evidence="15 23">D1</strain>
        <strain evidence="10 17">S1</strain>
    </source>
</reference>
<dbReference type="Proteomes" id="UP000590564">
    <property type="component" value="Unassembled WGS sequence"/>
</dbReference>
<dbReference type="GeneID" id="36101679"/>
<keyword evidence="5 6" id="KW-0687">Ribonucleoprotein</keyword>
<evidence type="ECO:0000313" key="15">
    <source>
        <dbReference type="EMBL" id="MBB6497753.1"/>
    </source>
</evidence>
<feature type="domain" description="Small ribosomal subunit protein eS31" evidence="7">
    <location>
        <begin position="13"/>
        <end position="55"/>
    </location>
</feature>
<gene>
    <name evidence="6" type="primary">rps27ae</name>
    <name evidence="9" type="ORF">HNP87_001380</name>
    <name evidence="10" type="ORF">HNP89_000980</name>
    <name evidence="11" type="ORF">HNP91_001756</name>
    <name evidence="14" type="ORF">HNP92_000931</name>
    <name evidence="12" type="ORF">HNP94_001487</name>
    <name evidence="13" type="ORF">HNP95_001148</name>
    <name evidence="15" type="ORF">HNP96_001812</name>
    <name evidence="8" type="ORF">MMJJ_05870</name>
</gene>
<dbReference type="GO" id="GO:0005840">
    <property type="term" value="C:ribosome"/>
    <property type="evidence" value="ECO:0007669"/>
    <property type="project" value="UniProtKB-KW"/>
</dbReference>
<evidence type="ECO:0000313" key="13">
    <source>
        <dbReference type="EMBL" id="MBA2868969.1"/>
    </source>
</evidence>
<proteinExistence type="inferred from homology"/>
<evidence type="ECO:0000313" key="10">
    <source>
        <dbReference type="EMBL" id="MBA2853023.1"/>
    </source>
</evidence>
<dbReference type="EMBL" id="JACHED010000005">
    <property type="protein sequence ID" value="MBB6497753.1"/>
    <property type="molecule type" value="Genomic_DNA"/>
</dbReference>
<evidence type="ECO:0000313" key="21">
    <source>
        <dbReference type="Proteomes" id="UP000568063"/>
    </source>
</evidence>
<feature type="binding site" evidence="6">
    <location>
        <position position="34"/>
    </location>
    <ligand>
        <name>Zn(2+)</name>
        <dbReference type="ChEBI" id="CHEBI:29105"/>
    </ligand>
</feature>
<comment type="subunit">
    <text evidence="6">Part of the 30S ribosomal subunit.</text>
</comment>
<evidence type="ECO:0000256" key="2">
    <source>
        <dbReference type="ARBA" id="ARBA00022771"/>
    </source>
</evidence>
<dbReference type="Proteomes" id="UP000567099">
    <property type="component" value="Unassembled WGS sequence"/>
</dbReference>
<dbReference type="GO" id="GO:0008270">
    <property type="term" value="F:zinc ion binding"/>
    <property type="evidence" value="ECO:0007669"/>
    <property type="project" value="UniProtKB-UniRule"/>
</dbReference>
<protein>
    <recommendedName>
        <fullName evidence="6">Small ribosomal subunit protein eS31</fullName>
    </recommendedName>
</protein>
<evidence type="ECO:0000313" key="19">
    <source>
        <dbReference type="Proteomes" id="UP000563838"/>
    </source>
</evidence>
<dbReference type="Proteomes" id="UP000239462">
    <property type="component" value="Chromosome"/>
</dbReference>
<dbReference type="GO" id="GO:1990904">
    <property type="term" value="C:ribonucleoprotein complex"/>
    <property type="evidence" value="ECO:0007669"/>
    <property type="project" value="UniProtKB-KW"/>
</dbReference>
<feature type="binding site" evidence="6">
    <location>
        <position position="31"/>
    </location>
    <ligand>
        <name>Zn(2+)</name>
        <dbReference type="ChEBI" id="CHEBI:29105"/>
    </ligand>
</feature>
<dbReference type="NCBIfam" id="NF001669">
    <property type="entry name" value="PRK00432.1"/>
    <property type="match status" value="1"/>
</dbReference>
<evidence type="ECO:0000313" key="11">
    <source>
        <dbReference type="EMBL" id="MBA2860924.1"/>
    </source>
</evidence>
<dbReference type="AlphaFoldDB" id="A0A2L1C9M4"/>
<evidence type="ECO:0000256" key="6">
    <source>
        <dbReference type="HAMAP-Rule" id="MF_00777"/>
    </source>
</evidence>
<comment type="caution">
    <text evidence="6">Lacks conserved residue(s) required for the propagation of feature annotation.</text>
</comment>
<evidence type="ECO:0000313" key="9">
    <source>
        <dbReference type="EMBL" id="MBA2840848.1"/>
    </source>
</evidence>